<sequence>MTAPISKKLGIQDFHTTIESKIDCDNPYDPSWIFSCKATLCDLCDSGAIEQFINKSLKHLISGPKADDPRWLDTGVTLTSGKTWTLRLTIYDNQASGIYSFPHVGLIRNLGDVAYSYLLYELPKNYINDQFQKEAQLGQSHTIEMPPKGLACIDGRMHALDVSVNRPSATLRLYAHLPLTLQWKFNRKSLKAEEAFAGQIDSSELVSLTSAIGAIGGACSSLLLEELAQHPVHFVRWSAIKNLARLSPTKAIELIRAALVDVHPDVRNAAKRSIANIDKAVS</sequence>
<dbReference type="SUPFAM" id="SSF48371">
    <property type="entry name" value="ARM repeat"/>
    <property type="match status" value="1"/>
</dbReference>
<dbReference type="Proteomes" id="UP001620461">
    <property type="component" value="Unassembled WGS sequence"/>
</dbReference>
<evidence type="ECO:0000313" key="2">
    <source>
        <dbReference type="Proteomes" id="UP001620461"/>
    </source>
</evidence>
<comment type="caution">
    <text evidence="1">The sequence shown here is derived from an EMBL/GenBank/DDBJ whole genome shotgun (WGS) entry which is preliminary data.</text>
</comment>
<protein>
    <submittedName>
        <fullName evidence="1">HEAT repeat domain-containing protein</fullName>
    </submittedName>
</protein>
<organism evidence="1 2">
    <name type="scientific">Dyella jejuensis</name>
    <dbReference type="NCBI Taxonomy" id="1432009"/>
    <lineage>
        <taxon>Bacteria</taxon>
        <taxon>Pseudomonadati</taxon>
        <taxon>Pseudomonadota</taxon>
        <taxon>Gammaproteobacteria</taxon>
        <taxon>Lysobacterales</taxon>
        <taxon>Rhodanobacteraceae</taxon>
        <taxon>Dyella</taxon>
    </lineage>
</organism>
<dbReference type="EMBL" id="JADIKJ010000003">
    <property type="protein sequence ID" value="MFK2899555.1"/>
    <property type="molecule type" value="Genomic_DNA"/>
</dbReference>
<dbReference type="RefSeq" id="WP_404545502.1">
    <property type="nucleotide sequence ID" value="NZ_JADIKJ010000003.1"/>
</dbReference>
<gene>
    <name evidence="1" type="ORF">ISP15_04340</name>
</gene>
<name>A0ABW8JID8_9GAMM</name>
<keyword evidence="2" id="KW-1185">Reference proteome</keyword>
<dbReference type="InterPro" id="IPR011989">
    <property type="entry name" value="ARM-like"/>
</dbReference>
<accession>A0ABW8JID8</accession>
<dbReference type="InterPro" id="IPR016024">
    <property type="entry name" value="ARM-type_fold"/>
</dbReference>
<reference evidence="1 2" key="1">
    <citation type="submission" date="2020-10" db="EMBL/GenBank/DDBJ databases">
        <title>Phylogeny of dyella-like bacteria.</title>
        <authorList>
            <person name="Fu J."/>
        </authorList>
    </citation>
    <scope>NUCLEOTIDE SEQUENCE [LARGE SCALE GENOMIC DNA]</scope>
    <source>
        <strain evidence="1 2">JP1</strain>
    </source>
</reference>
<dbReference type="Gene3D" id="1.25.10.10">
    <property type="entry name" value="Leucine-rich Repeat Variant"/>
    <property type="match status" value="1"/>
</dbReference>
<proteinExistence type="predicted"/>
<evidence type="ECO:0000313" key="1">
    <source>
        <dbReference type="EMBL" id="MFK2899555.1"/>
    </source>
</evidence>